<name>A0A1F6B0Y6_9BACT</name>
<comment type="similarity">
    <text evidence="1 5">Belongs to the bacterial ribosomal protein bL32 family.</text>
</comment>
<evidence type="ECO:0000256" key="1">
    <source>
        <dbReference type="ARBA" id="ARBA00008560"/>
    </source>
</evidence>
<dbReference type="InterPro" id="IPR002677">
    <property type="entry name" value="Ribosomal_bL32"/>
</dbReference>
<evidence type="ECO:0000256" key="2">
    <source>
        <dbReference type="ARBA" id="ARBA00022980"/>
    </source>
</evidence>
<evidence type="ECO:0000256" key="5">
    <source>
        <dbReference type="HAMAP-Rule" id="MF_00340"/>
    </source>
</evidence>
<evidence type="ECO:0000256" key="4">
    <source>
        <dbReference type="ARBA" id="ARBA00035178"/>
    </source>
</evidence>
<dbReference type="PANTHER" id="PTHR35534">
    <property type="entry name" value="50S RIBOSOMAL PROTEIN L32"/>
    <property type="match status" value="1"/>
</dbReference>
<keyword evidence="2 5" id="KW-0689">Ribosomal protein</keyword>
<reference evidence="6 7" key="1">
    <citation type="journal article" date="2016" name="Nat. Commun.">
        <title>Thousands of microbial genomes shed light on interconnected biogeochemical processes in an aquifer system.</title>
        <authorList>
            <person name="Anantharaman K."/>
            <person name="Brown C.T."/>
            <person name="Hug L.A."/>
            <person name="Sharon I."/>
            <person name="Castelle C.J."/>
            <person name="Probst A.J."/>
            <person name="Thomas B.C."/>
            <person name="Singh A."/>
            <person name="Wilkins M.J."/>
            <person name="Karaoz U."/>
            <person name="Brodie E.L."/>
            <person name="Williams K.H."/>
            <person name="Hubbard S.S."/>
            <person name="Banfield J.F."/>
        </authorList>
    </citation>
    <scope>NUCLEOTIDE SEQUENCE [LARGE SCALE GENOMIC DNA]</scope>
</reference>
<dbReference type="GO" id="GO:0015934">
    <property type="term" value="C:large ribosomal subunit"/>
    <property type="evidence" value="ECO:0007669"/>
    <property type="project" value="InterPro"/>
</dbReference>
<evidence type="ECO:0000256" key="3">
    <source>
        <dbReference type="ARBA" id="ARBA00023274"/>
    </source>
</evidence>
<sequence length="68" mass="7657">MTPLPKRRHSTRRGGKRKAAIKLSLAGLLVCAHCGKKRFPHRVCPSCGYYEGREVVKPKVKKAKKTKN</sequence>
<comment type="caution">
    <text evidence="6">The sequence shown here is derived from an EMBL/GenBank/DDBJ whole genome shotgun (WGS) entry which is preliminary data.</text>
</comment>
<protein>
    <recommendedName>
        <fullName evidence="4 5">Large ribosomal subunit protein bL32</fullName>
    </recommendedName>
</protein>
<dbReference type="EMBL" id="MFJX01000030">
    <property type="protein sequence ID" value="OGG30585.1"/>
    <property type="molecule type" value="Genomic_DNA"/>
</dbReference>
<organism evidence="6 7">
    <name type="scientific">Candidatus Gottesmanbacteria bacterium RIFCSPLOWO2_01_FULL_46_9</name>
    <dbReference type="NCBI Taxonomy" id="1798394"/>
    <lineage>
        <taxon>Bacteria</taxon>
        <taxon>Candidatus Gottesmaniibacteriota</taxon>
    </lineage>
</organism>
<gene>
    <name evidence="5" type="primary">rpmF</name>
    <name evidence="6" type="ORF">A3A63_01940</name>
</gene>
<keyword evidence="3 5" id="KW-0687">Ribonucleoprotein</keyword>
<accession>A0A1F6B0Y6</accession>
<dbReference type="PANTHER" id="PTHR35534:SF1">
    <property type="entry name" value="LARGE RIBOSOMAL SUBUNIT PROTEIN BL32"/>
    <property type="match status" value="1"/>
</dbReference>
<dbReference type="NCBIfam" id="TIGR01031">
    <property type="entry name" value="rpmF_bact"/>
    <property type="match status" value="1"/>
</dbReference>
<dbReference type="GO" id="GO:0003735">
    <property type="term" value="F:structural constituent of ribosome"/>
    <property type="evidence" value="ECO:0007669"/>
    <property type="project" value="InterPro"/>
</dbReference>
<dbReference type="InterPro" id="IPR011332">
    <property type="entry name" value="Ribosomal_zn-bd"/>
</dbReference>
<evidence type="ECO:0000313" key="6">
    <source>
        <dbReference type="EMBL" id="OGG30585.1"/>
    </source>
</evidence>
<dbReference type="HAMAP" id="MF_00340">
    <property type="entry name" value="Ribosomal_bL32"/>
    <property type="match status" value="1"/>
</dbReference>
<dbReference type="AlphaFoldDB" id="A0A1F6B0Y6"/>
<dbReference type="Proteomes" id="UP000176450">
    <property type="component" value="Unassembled WGS sequence"/>
</dbReference>
<proteinExistence type="inferred from homology"/>
<dbReference type="GO" id="GO:0006412">
    <property type="term" value="P:translation"/>
    <property type="evidence" value="ECO:0007669"/>
    <property type="project" value="UniProtKB-UniRule"/>
</dbReference>
<dbReference type="SUPFAM" id="SSF57829">
    <property type="entry name" value="Zn-binding ribosomal proteins"/>
    <property type="match status" value="1"/>
</dbReference>
<dbReference type="InterPro" id="IPR044957">
    <property type="entry name" value="Ribosomal_bL32_bact"/>
</dbReference>
<dbReference type="Pfam" id="PF01783">
    <property type="entry name" value="Ribosomal_L32p"/>
    <property type="match status" value="1"/>
</dbReference>
<evidence type="ECO:0000313" key="7">
    <source>
        <dbReference type="Proteomes" id="UP000176450"/>
    </source>
</evidence>